<evidence type="ECO:0000256" key="2">
    <source>
        <dbReference type="ARBA" id="ARBA00023125"/>
    </source>
</evidence>
<name>A0A8J3CUU8_9PROT</name>
<comment type="caution">
    <text evidence="5">The sequence shown here is derived from an EMBL/GenBank/DDBJ whole genome shotgun (WGS) entry which is preliminary data.</text>
</comment>
<evidence type="ECO:0000256" key="1">
    <source>
        <dbReference type="ARBA" id="ARBA00023015"/>
    </source>
</evidence>
<dbReference type="GO" id="GO:0003677">
    <property type="term" value="F:DNA binding"/>
    <property type="evidence" value="ECO:0007669"/>
    <property type="project" value="UniProtKB-KW"/>
</dbReference>
<dbReference type="Gene3D" id="1.10.10.10">
    <property type="entry name" value="Winged helix-like DNA-binding domain superfamily/Winged helix DNA-binding domain"/>
    <property type="match status" value="1"/>
</dbReference>
<gene>
    <name evidence="5" type="ORF">GCM10009069_29950</name>
</gene>
<keyword evidence="2" id="KW-0238">DNA-binding</keyword>
<keyword evidence="6" id="KW-1185">Reference proteome</keyword>
<keyword evidence="1" id="KW-0805">Transcription regulation</keyword>
<dbReference type="PANTHER" id="PTHR42756">
    <property type="entry name" value="TRANSCRIPTIONAL REGULATOR, MARR"/>
    <property type="match status" value="1"/>
</dbReference>
<dbReference type="InterPro" id="IPR036388">
    <property type="entry name" value="WH-like_DNA-bd_sf"/>
</dbReference>
<dbReference type="PROSITE" id="PS50995">
    <property type="entry name" value="HTH_MARR_2"/>
    <property type="match status" value="1"/>
</dbReference>
<dbReference type="InterPro" id="IPR000835">
    <property type="entry name" value="HTH_MarR-typ"/>
</dbReference>
<evidence type="ECO:0000313" key="6">
    <source>
        <dbReference type="Proteomes" id="UP000634004"/>
    </source>
</evidence>
<evidence type="ECO:0000256" key="3">
    <source>
        <dbReference type="ARBA" id="ARBA00023163"/>
    </source>
</evidence>
<dbReference type="EMBL" id="BMZH01000028">
    <property type="protein sequence ID" value="GHB05556.1"/>
    <property type="molecule type" value="Genomic_DNA"/>
</dbReference>
<protein>
    <recommendedName>
        <fullName evidence="4">HTH marR-type domain-containing protein</fullName>
    </recommendedName>
</protein>
<dbReference type="GO" id="GO:0003700">
    <property type="term" value="F:DNA-binding transcription factor activity"/>
    <property type="evidence" value="ECO:0007669"/>
    <property type="project" value="InterPro"/>
</dbReference>
<proteinExistence type="predicted"/>
<dbReference type="SMART" id="SM00347">
    <property type="entry name" value="HTH_MARR"/>
    <property type="match status" value="1"/>
</dbReference>
<reference evidence="5" key="2">
    <citation type="submission" date="2020-09" db="EMBL/GenBank/DDBJ databases">
        <authorList>
            <person name="Sun Q."/>
            <person name="Kim S."/>
        </authorList>
    </citation>
    <scope>NUCLEOTIDE SEQUENCE</scope>
    <source>
        <strain evidence="5">KCTC 32513</strain>
    </source>
</reference>
<sequence>MTLPDKYDPAETDFDLFSSPFYLIAHADFKYHEDLDKAIAKLGVDRVTYRLLTVLMRQSPMNIKELSKFALLKRSTASRALVRLRKEGWINQYLEEADNRITNVELTLSGRDMAEKVMRLGSRQLHRAVQGLDQENLKELTGLLKHLVNNLSKLSIE</sequence>
<dbReference type="AlphaFoldDB" id="A0A8J3CUU8"/>
<organism evidence="5 6">
    <name type="scientific">Algimonas arctica</name>
    <dbReference type="NCBI Taxonomy" id="1479486"/>
    <lineage>
        <taxon>Bacteria</taxon>
        <taxon>Pseudomonadati</taxon>
        <taxon>Pseudomonadota</taxon>
        <taxon>Alphaproteobacteria</taxon>
        <taxon>Maricaulales</taxon>
        <taxon>Robiginitomaculaceae</taxon>
        <taxon>Algimonas</taxon>
    </lineage>
</organism>
<evidence type="ECO:0000259" key="4">
    <source>
        <dbReference type="PROSITE" id="PS50995"/>
    </source>
</evidence>
<reference evidence="5" key="1">
    <citation type="journal article" date="2014" name="Int. J. Syst. Evol. Microbiol.">
        <title>Complete genome sequence of Corynebacterium casei LMG S-19264T (=DSM 44701T), isolated from a smear-ripened cheese.</title>
        <authorList>
            <consortium name="US DOE Joint Genome Institute (JGI-PGF)"/>
            <person name="Walter F."/>
            <person name="Albersmeier A."/>
            <person name="Kalinowski J."/>
            <person name="Ruckert C."/>
        </authorList>
    </citation>
    <scope>NUCLEOTIDE SEQUENCE</scope>
    <source>
        <strain evidence="5">KCTC 32513</strain>
    </source>
</reference>
<dbReference type="PANTHER" id="PTHR42756:SF1">
    <property type="entry name" value="TRANSCRIPTIONAL REPRESSOR OF EMRAB OPERON"/>
    <property type="match status" value="1"/>
</dbReference>
<accession>A0A8J3CUU8</accession>
<dbReference type="PRINTS" id="PR00598">
    <property type="entry name" value="HTHMARR"/>
</dbReference>
<keyword evidence="3" id="KW-0804">Transcription</keyword>
<dbReference type="Proteomes" id="UP000634004">
    <property type="component" value="Unassembled WGS sequence"/>
</dbReference>
<dbReference type="InterPro" id="IPR036390">
    <property type="entry name" value="WH_DNA-bd_sf"/>
</dbReference>
<feature type="domain" description="HTH marR-type" evidence="4">
    <location>
        <begin position="17"/>
        <end position="149"/>
    </location>
</feature>
<evidence type="ECO:0000313" key="5">
    <source>
        <dbReference type="EMBL" id="GHB05556.1"/>
    </source>
</evidence>
<dbReference type="RefSeq" id="WP_189499702.1">
    <property type="nucleotide sequence ID" value="NZ_BMZH01000028.1"/>
</dbReference>
<dbReference type="SUPFAM" id="SSF46785">
    <property type="entry name" value="Winged helix' DNA-binding domain"/>
    <property type="match status" value="1"/>
</dbReference>
<dbReference type="Pfam" id="PF01047">
    <property type="entry name" value="MarR"/>
    <property type="match status" value="1"/>
</dbReference>